<feature type="transmembrane region" description="Helical" evidence="6">
    <location>
        <begin position="17"/>
        <end position="41"/>
    </location>
</feature>
<evidence type="ECO:0000256" key="2">
    <source>
        <dbReference type="ARBA" id="ARBA00022475"/>
    </source>
</evidence>
<evidence type="ECO:0000256" key="3">
    <source>
        <dbReference type="ARBA" id="ARBA00022692"/>
    </source>
</evidence>
<dbReference type="InterPro" id="IPR011701">
    <property type="entry name" value="MFS"/>
</dbReference>
<dbReference type="Gene3D" id="1.20.1250.20">
    <property type="entry name" value="MFS general substrate transporter like domains"/>
    <property type="match status" value="1"/>
</dbReference>
<proteinExistence type="predicted"/>
<name>A0A6G4VJ41_9ACTN</name>
<keyword evidence="2" id="KW-1003">Cell membrane</keyword>
<feature type="transmembrane region" description="Helical" evidence="6">
    <location>
        <begin position="222"/>
        <end position="248"/>
    </location>
</feature>
<keyword evidence="8" id="KW-1185">Reference proteome</keyword>
<dbReference type="EMBL" id="JAAKZY010000239">
    <property type="protein sequence ID" value="NGO14178.1"/>
    <property type="molecule type" value="Genomic_DNA"/>
</dbReference>
<evidence type="ECO:0000256" key="6">
    <source>
        <dbReference type="SAM" id="Phobius"/>
    </source>
</evidence>
<evidence type="ECO:0000313" key="7">
    <source>
        <dbReference type="EMBL" id="NGO14178.1"/>
    </source>
</evidence>
<dbReference type="RefSeq" id="WP_165268281.1">
    <property type="nucleotide sequence ID" value="NZ_JAAKZY010000239.1"/>
</dbReference>
<dbReference type="PANTHER" id="PTHR23513">
    <property type="entry name" value="INTEGRAL MEMBRANE EFFLUX PROTEIN-RELATED"/>
    <property type="match status" value="1"/>
</dbReference>
<feature type="transmembrane region" description="Helical" evidence="6">
    <location>
        <begin position="374"/>
        <end position="392"/>
    </location>
</feature>
<comment type="subcellular location">
    <subcellularLocation>
        <location evidence="1">Cell membrane</location>
        <topology evidence="1">Multi-pass membrane protein</topology>
    </subcellularLocation>
</comment>
<evidence type="ECO:0000256" key="1">
    <source>
        <dbReference type="ARBA" id="ARBA00004651"/>
    </source>
</evidence>
<evidence type="ECO:0000256" key="5">
    <source>
        <dbReference type="ARBA" id="ARBA00023136"/>
    </source>
</evidence>
<keyword evidence="3 6" id="KW-0812">Transmembrane</keyword>
<accession>A0A6G4VJ41</accession>
<feature type="transmembrane region" description="Helical" evidence="6">
    <location>
        <begin position="309"/>
        <end position="327"/>
    </location>
</feature>
<sequence length="408" mass="42330">MSDRGWAAVLRLADFRLLWIGSTLSTLGSQLTSLALPLFVLQQTGSPAAAGLVATTRMLLFYAVQLPGGVMADRFDRRSIMLAADTGRAAALAGVGAVALARPDGTIWVIVVLMSLEGMLTALGDLASTAAVPQLVPEKQRPAALALGHAQRNAVLLVGPLIGAVLYGLHPAVPFVLDALSYVVALGLLLRVRARLGGGRRTAASVRGDIAVGLRFVARSRYLLLMIGWSALMNFATAGVGFVLILVVGSRNGGLSLGVSLTVMATAGLAGAVLAPRFHNTDEDRLIRTATALIVALGVGGALSPGPVALTVCTAGIAFLSPIIVVPKNARVYALVPDELMGRVHSSLFLIGGSLYPFAALATGWLVETGSARGAMWVHVVVFAVVLVMSAVPQFRRSAALVPVADRR</sequence>
<keyword evidence="5 6" id="KW-0472">Membrane</keyword>
<dbReference type="CDD" id="cd06173">
    <property type="entry name" value="MFS_MefA_like"/>
    <property type="match status" value="1"/>
</dbReference>
<comment type="caution">
    <text evidence="7">The sequence shown here is derived from an EMBL/GenBank/DDBJ whole genome shotgun (WGS) entry which is preliminary data.</text>
</comment>
<dbReference type="AlphaFoldDB" id="A0A6G4VJ41"/>
<dbReference type="InterPro" id="IPR036259">
    <property type="entry name" value="MFS_trans_sf"/>
</dbReference>
<gene>
    <name evidence="7" type="ORF">G5C60_42945</name>
</gene>
<feature type="transmembrane region" description="Helical" evidence="6">
    <location>
        <begin position="47"/>
        <end position="68"/>
    </location>
</feature>
<dbReference type="Proteomes" id="UP000472335">
    <property type="component" value="Unassembled WGS sequence"/>
</dbReference>
<dbReference type="Pfam" id="PF07690">
    <property type="entry name" value="MFS_1"/>
    <property type="match status" value="1"/>
</dbReference>
<dbReference type="GO" id="GO:0005886">
    <property type="term" value="C:plasma membrane"/>
    <property type="evidence" value="ECO:0007669"/>
    <property type="project" value="UniProtKB-SubCell"/>
</dbReference>
<keyword evidence="4 6" id="KW-1133">Transmembrane helix</keyword>
<dbReference type="GO" id="GO:0022857">
    <property type="term" value="F:transmembrane transporter activity"/>
    <property type="evidence" value="ECO:0007669"/>
    <property type="project" value="InterPro"/>
</dbReference>
<evidence type="ECO:0000313" key="8">
    <source>
        <dbReference type="Proteomes" id="UP000472335"/>
    </source>
</evidence>
<organism evidence="7 8">
    <name type="scientific">Streptomyces scabichelini</name>
    <dbReference type="NCBI Taxonomy" id="2711217"/>
    <lineage>
        <taxon>Bacteria</taxon>
        <taxon>Bacillati</taxon>
        <taxon>Actinomycetota</taxon>
        <taxon>Actinomycetes</taxon>
        <taxon>Kitasatosporales</taxon>
        <taxon>Streptomycetaceae</taxon>
        <taxon>Streptomyces</taxon>
    </lineage>
</organism>
<feature type="transmembrane region" description="Helical" evidence="6">
    <location>
        <begin position="254"/>
        <end position="274"/>
    </location>
</feature>
<feature type="transmembrane region" description="Helical" evidence="6">
    <location>
        <begin position="153"/>
        <end position="169"/>
    </location>
</feature>
<protein>
    <submittedName>
        <fullName evidence="7">MFS transporter</fullName>
    </submittedName>
</protein>
<dbReference type="PANTHER" id="PTHR23513:SF11">
    <property type="entry name" value="STAPHYLOFERRIN A TRANSPORTER"/>
    <property type="match status" value="1"/>
</dbReference>
<feature type="transmembrane region" description="Helical" evidence="6">
    <location>
        <begin position="348"/>
        <end position="368"/>
    </location>
</feature>
<dbReference type="SUPFAM" id="SSF103473">
    <property type="entry name" value="MFS general substrate transporter"/>
    <property type="match status" value="1"/>
</dbReference>
<reference evidence="7 8" key="1">
    <citation type="submission" date="2020-02" db="EMBL/GenBank/DDBJ databases">
        <title>Whole-genome analyses of novel actinobacteria.</title>
        <authorList>
            <person name="Sahin N."/>
            <person name="Gencbay T."/>
        </authorList>
    </citation>
    <scope>NUCLEOTIDE SEQUENCE [LARGE SCALE GENOMIC DNA]</scope>
    <source>
        <strain evidence="7 8">HC44</strain>
    </source>
</reference>
<evidence type="ECO:0000256" key="4">
    <source>
        <dbReference type="ARBA" id="ARBA00022989"/>
    </source>
</evidence>